<dbReference type="GO" id="GO:0005737">
    <property type="term" value="C:cytoplasm"/>
    <property type="evidence" value="ECO:0007669"/>
    <property type="project" value="TreeGrafter"/>
</dbReference>
<dbReference type="GO" id="GO:0046872">
    <property type="term" value="F:metal ion binding"/>
    <property type="evidence" value="ECO:0007669"/>
    <property type="project" value="InterPro"/>
</dbReference>
<accession>A0A847R9V1</accession>
<dbReference type="PROSITE" id="PS50975">
    <property type="entry name" value="ATP_GRASP"/>
    <property type="match status" value="1"/>
</dbReference>
<dbReference type="InterPro" id="IPR013651">
    <property type="entry name" value="ATP-grasp_RimK-type"/>
</dbReference>
<dbReference type="Proteomes" id="UP000586067">
    <property type="component" value="Unassembled WGS sequence"/>
</dbReference>
<evidence type="ECO:0000259" key="3">
    <source>
        <dbReference type="PROSITE" id="PS50975"/>
    </source>
</evidence>
<dbReference type="Pfam" id="PF08443">
    <property type="entry name" value="RimK"/>
    <property type="match status" value="1"/>
</dbReference>
<keyword evidence="2" id="KW-0547">Nucleotide-binding</keyword>
<evidence type="ECO:0000313" key="5">
    <source>
        <dbReference type="Proteomes" id="UP000586067"/>
    </source>
</evidence>
<proteinExistence type="predicted"/>
<dbReference type="PANTHER" id="PTHR21621:SF0">
    <property type="entry name" value="BETA-CITRYLGLUTAMATE SYNTHASE B-RELATED"/>
    <property type="match status" value="1"/>
</dbReference>
<dbReference type="EMBL" id="JABAEK010000009">
    <property type="protein sequence ID" value="NLQ17957.1"/>
    <property type="molecule type" value="Genomic_DNA"/>
</dbReference>
<gene>
    <name evidence="4" type="ORF">HGG82_09985</name>
</gene>
<dbReference type="Gene3D" id="3.30.470.20">
    <property type="entry name" value="ATP-grasp fold, B domain"/>
    <property type="match status" value="1"/>
</dbReference>
<keyword evidence="5" id="KW-1185">Reference proteome</keyword>
<evidence type="ECO:0000313" key="4">
    <source>
        <dbReference type="EMBL" id="NLQ17957.1"/>
    </source>
</evidence>
<dbReference type="InterPro" id="IPR011761">
    <property type="entry name" value="ATP-grasp"/>
</dbReference>
<dbReference type="SUPFAM" id="SSF56059">
    <property type="entry name" value="Glutathione synthetase ATP-binding domain-like"/>
    <property type="match status" value="1"/>
</dbReference>
<reference evidence="4 5" key="1">
    <citation type="submission" date="2020-04" db="EMBL/GenBank/DDBJ databases">
        <title>Marinomonas sp. M1K-6 isolated from the deep seawater of the Mariana Trench.</title>
        <authorList>
            <person name="Li Y."/>
        </authorList>
    </citation>
    <scope>NUCLEOTIDE SEQUENCE [LARGE SCALE GENOMIC DNA]</scope>
    <source>
        <strain evidence="4 5">M1K-6</strain>
    </source>
</reference>
<feature type="domain" description="ATP-grasp" evidence="3">
    <location>
        <begin position="74"/>
        <end position="255"/>
    </location>
</feature>
<sequence length="273" mass="31454">MKIISFDALRTLHLPHVRYIKPESMYEHLDEIKEADWLLFPQYWQLTALVHGLKKRIFPSLASYMIGHDKVEMTRTFRTVAPHQHPYTIISANTPYEAEKIWDEMPSPFVAKIPRSSMGNGVFLIETVGQWRDYVAQTDILYAQEYLPIDRDMRIIWVGNKIVSGYWRLQSDNGFHNNISQGGQVEEALLPKEAQDLVTYLAQSLDINHAGFDIAMVGSTPYVIEINRIFGNQGIQNIQQEVNTELLNYLNEQHLLSIAHLIDQPSEFEPLAS</sequence>
<comment type="caution">
    <text evidence="4">The sequence shown here is derived from an EMBL/GenBank/DDBJ whole genome shotgun (WGS) entry which is preliminary data.</text>
</comment>
<protein>
    <recommendedName>
        <fullName evidence="3">ATP-grasp domain-containing protein</fullName>
    </recommendedName>
</protein>
<keyword evidence="2" id="KW-0067">ATP-binding</keyword>
<dbReference type="RefSeq" id="WP_168825266.1">
    <property type="nucleotide sequence ID" value="NZ_CP073013.1"/>
</dbReference>
<organism evidence="4 5">
    <name type="scientific">Marinomonas profundi</name>
    <dbReference type="NCBI Taxonomy" id="2726122"/>
    <lineage>
        <taxon>Bacteria</taxon>
        <taxon>Pseudomonadati</taxon>
        <taxon>Pseudomonadota</taxon>
        <taxon>Gammaproteobacteria</taxon>
        <taxon>Oceanospirillales</taxon>
        <taxon>Oceanospirillaceae</taxon>
        <taxon>Marinomonas</taxon>
    </lineage>
</organism>
<evidence type="ECO:0000256" key="1">
    <source>
        <dbReference type="ARBA" id="ARBA00023211"/>
    </source>
</evidence>
<dbReference type="GO" id="GO:0016879">
    <property type="term" value="F:ligase activity, forming carbon-nitrogen bonds"/>
    <property type="evidence" value="ECO:0007669"/>
    <property type="project" value="TreeGrafter"/>
</dbReference>
<dbReference type="PANTHER" id="PTHR21621">
    <property type="entry name" value="RIBOSOMAL PROTEIN S6 MODIFICATION PROTEIN"/>
    <property type="match status" value="1"/>
</dbReference>
<dbReference type="AlphaFoldDB" id="A0A847R9V1"/>
<keyword evidence="1" id="KW-0464">Manganese</keyword>
<dbReference type="GO" id="GO:0005524">
    <property type="term" value="F:ATP binding"/>
    <property type="evidence" value="ECO:0007669"/>
    <property type="project" value="UniProtKB-UniRule"/>
</dbReference>
<name>A0A847R9V1_9GAMM</name>
<evidence type="ECO:0000256" key="2">
    <source>
        <dbReference type="PROSITE-ProRule" id="PRU00409"/>
    </source>
</evidence>